<dbReference type="AlphaFoldDB" id="A0A9D1SXN9"/>
<feature type="transmembrane region" description="Helical" evidence="1">
    <location>
        <begin position="7"/>
        <end position="30"/>
    </location>
</feature>
<dbReference type="Proteomes" id="UP000886891">
    <property type="component" value="Unassembled WGS sequence"/>
</dbReference>
<accession>A0A9D1SXN9</accession>
<evidence type="ECO:0000256" key="1">
    <source>
        <dbReference type="SAM" id="Phobius"/>
    </source>
</evidence>
<sequence>MKCFGKILIFLLGIVIGAVGLVGGAGFYAYNLLKQEGSTGQVVDLVGNSLGSLKLEVAEEYRNMSLLDYIKEIGNTVAKLNETEVGKLESMIGLDSVSQLIYDNFGVEQTVIKEATLGGLSEAIADNLTLQGASDKMSIGLPDFPIFKEESFLSQPLNTAFETMDTYNLDRFITVVYAADVVADPTKTESSPMLQKLGQYPLQEISNDFDSILNSMKLEELIAKQDDPSPVMQKLLPMTIGELSDGTSLDDTINAMTLGEMMTIDENSSKILQALKDCSMKTQYDENGNRTRMSIDDALKEKPISELIEVGTSHVWSYLGDKKLDEMGKAIDEMTMGDAVKINDPASPDYDPDQPKSHAVLIKLKGAKVTDLGAELTRAIEDTTIGEMIELKEGEVEPLLWSLRNTKLNATDLNNTIASLTIKDIFRDYDKGILALVAPETQLDELPSALSQAFGQDASVYKLKLLGILNVTIADSAYLVKSRIYNATPQSMVEDYIALLNNPTAVPPQYELSGGVLTPETLAALIAANPGSGKPGMTIKLTQDTTVSGAFTMPFNVECNGFTLTIEAGTTVAYNAGGYMYVRGNRTGEFSVLGTISVKQGASYVEHPAVWVEYFA</sequence>
<reference evidence="2" key="2">
    <citation type="journal article" date="2021" name="PeerJ">
        <title>Extensive microbial diversity within the chicken gut microbiome revealed by metagenomics and culture.</title>
        <authorList>
            <person name="Gilroy R."/>
            <person name="Ravi A."/>
            <person name="Getino M."/>
            <person name="Pursley I."/>
            <person name="Horton D.L."/>
            <person name="Alikhan N.F."/>
            <person name="Baker D."/>
            <person name="Gharbi K."/>
            <person name="Hall N."/>
            <person name="Watson M."/>
            <person name="Adriaenssens E.M."/>
            <person name="Foster-Nyarko E."/>
            <person name="Jarju S."/>
            <person name="Secka A."/>
            <person name="Antonio M."/>
            <person name="Oren A."/>
            <person name="Chaudhuri R.R."/>
            <person name="La Ragione R."/>
            <person name="Hildebrand F."/>
            <person name="Pallen M.J."/>
        </authorList>
    </citation>
    <scope>NUCLEOTIDE SEQUENCE</scope>
    <source>
        <strain evidence="2">23406</strain>
    </source>
</reference>
<proteinExistence type="predicted"/>
<keyword evidence="1" id="KW-0472">Membrane</keyword>
<keyword evidence="1" id="KW-1133">Transmembrane helix</keyword>
<evidence type="ECO:0000313" key="2">
    <source>
        <dbReference type="EMBL" id="HIV00535.1"/>
    </source>
</evidence>
<protein>
    <submittedName>
        <fullName evidence="2">Sensor domain-containing protein</fullName>
    </submittedName>
</protein>
<evidence type="ECO:0000313" key="3">
    <source>
        <dbReference type="Proteomes" id="UP000886891"/>
    </source>
</evidence>
<reference evidence="2" key="1">
    <citation type="submission" date="2020-10" db="EMBL/GenBank/DDBJ databases">
        <authorList>
            <person name="Gilroy R."/>
        </authorList>
    </citation>
    <scope>NUCLEOTIDE SEQUENCE</scope>
    <source>
        <strain evidence="2">23406</strain>
    </source>
</reference>
<dbReference type="EMBL" id="DVOH01000039">
    <property type="protein sequence ID" value="HIV00535.1"/>
    <property type="molecule type" value="Genomic_DNA"/>
</dbReference>
<comment type="caution">
    <text evidence="2">The sequence shown here is derived from an EMBL/GenBank/DDBJ whole genome shotgun (WGS) entry which is preliminary data.</text>
</comment>
<name>A0A9D1SXN9_9FIRM</name>
<keyword evidence="1" id="KW-0812">Transmembrane</keyword>
<gene>
    <name evidence="2" type="ORF">IAB14_05425</name>
</gene>
<organism evidence="2 3">
    <name type="scientific">Candidatus Stercoripulliclostridium merdipullorum</name>
    <dbReference type="NCBI Taxonomy" id="2840952"/>
    <lineage>
        <taxon>Bacteria</taxon>
        <taxon>Bacillati</taxon>
        <taxon>Bacillota</taxon>
        <taxon>Clostridia</taxon>
        <taxon>Eubacteriales</taxon>
        <taxon>Candidatus Stercoripulliclostridium</taxon>
    </lineage>
</organism>